<keyword evidence="2" id="KW-0812">Transmembrane</keyword>
<dbReference type="Proteomes" id="UP001501257">
    <property type="component" value="Unassembled WGS sequence"/>
</dbReference>
<proteinExistence type="predicted"/>
<name>A0ABP9TID3_9MICC</name>
<evidence type="ECO:0000313" key="4">
    <source>
        <dbReference type="Proteomes" id="UP001501257"/>
    </source>
</evidence>
<dbReference type="RefSeq" id="WP_345466663.1">
    <property type="nucleotide sequence ID" value="NZ_BAABLK010000017.1"/>
</dbReference>
<evidence type="ECO:0000256" key="1">
    <source>
        <dbReference type="SAM" id="MobiDB-lite"/>
    </source>
</evidence>
<feature type="region of interest" description="Disordered" evidence="1">
    <location>
        <begin position="115"/>
        <end position="136"/>
    </location>
</feature>
<feature type="transmembrane region" description="Helical" evidence="2">
    <location>
        <begin position="53"/>
        <end position="74"/>
    </location>
</feature>
<protein>
    <submittedName>
        <fullName evidence="3">Uncharacterized protein</fullName>
    </submittedName>
</protein>
<accession>A0ABP9TID3</accession>
<dbReference type="EMBL" id="BAABLK010000017">
    <property type="protein sequence ID" value="GAA5226367.1"/>
    <property type="molecule type" value="Genomic_DNA"/>
</dbReference>
<sequence>MSKRNTFSRTSHDLGLAAWFGGSLMGAIGLNGATAKAKTSQETLRLSSIGWARWTPVAIAAMTTHAVGGVGLIAGNKDRLHRQNEAKTNTVIKLAVTLVASALTAYSGVLGKKIHDNQDEPVKGTTEPASETDPELASAQRQLRYCQWAIPALTGIAIVMGAQQGEQQRPAEQTKGLIKSLSS</sequence>
<gene>
    <name evidence="3" type="ORF">GCM10025778_08980</name>
</gene>
<keyword evidence="2" id="KW-1133">Transmembrane helix</keyword>
<evidence type="ECO:0000256" key="2">
    <source>
        <dbReference type="SAM" id="Phobius"/>
    </source>
</evidence>
<keyword evidence="4" id="KW-1185">Reference proteome</keyword>
<reference evidence="4" key="1">
    <citation type="journal article" date="2019" name="Int. J. Syst. Evol. Microbiol.">
        <title>The Global Catalogue of Microorganisms (GCM) 10K type strain sequencing project: providing services to taxonomists for standard genome sequencing and annotation.</title>
        <authorList>
            <consortium name="The Broad Institute Genomics Platform"/>
            <consortium name="The Broad Institute Genome Sequencing Center for Infectious Disease"/>
            <person name="Wu L."/>
            <person name="Ma J."/>
        </authorList>
    </citation>
    <scope>NUCLEOTIDE SEQUENCE [LARGE SCALE GENOMIC DNA]</scope>
    <source>
        <strain evidence="4">JCM 18952</strain>
    </source>
</reference>
<evidence type="ECO:0000313" key="3">
    <source>
        <dbReference type="EMBL" id="GAA5226367.1"/>
    </source>
</evidence>
<organism evidence="3 4">
    <name type="scientific">Paeniglutamicibacter antarcticus</name>
    <dbReference type="NCBI Taxonomy" id="494023"/>
    <lineage>
        <taxon>Bacteria</taxon>
        <taxon>Bacillati</taxon>
        <taxon>Actinomycetota</taxon>
        <taxon>Actinomycetes</taxon>
        <taxon>Micrococcales</taxon>
        <taxon>Micrococcaceae</taxon>
        <taxon>Paeniglutamicibacter</taxon>
    </lineage>
</organism>
<comment type="caution">
    <text evidence="3">The sequence shown here is derived from an EMBL/GenBank/DDBJ whole genome shotgun (WGS) entry which is preliminary data.</text>
</comment>
<keyword evidence="2" id="KW-0472">Membrane</keyword>